<keyword evidence="3 6" id="KW-0812">Transmembrane</keyword>
<feature type="transmembrane region" description="Helical" evidence="6">
    <location>
        <begin position="207"/>
        <end position="228"/>
    </location>
</feature>
<dbReference type="PANTHER" id="PTHR42718">
    <property type="entry name" value="MAJOR FACILITATOR SUPERFAMILY MULTIDRUG TRANSPORTER MFSC"/>
    <property type="match status" value="1"/>
</dbReference>
<feature type="transmembrane region" description="Helical" evidence="6">
    <location>
        <begin position="273"/>
        <end position="290"/>
    </location>
</feature>
<accession>A0A4S8LGN6</accession>
<evidence type="ECO:0000313" key="9">
    <source>
        <dbReference type="Proteomes" id="UP000297245"/>
    </source>
</evidence>
<feature type="transmembrane region" description="Helical" evidence="6">
    <location>
        <begin position="480"/>
        <end position="503"/>
    </location>
</feature>
<sequence length="516" mass="55709">MPVDSISEKTKEVDTIIGTPTDKGTLEVTTIEVTEEEDDDRETGKIASWRGITILATVSFSHLFDNIWTTSINIAVPHISEEFGLQSSQSWLLAAYTLTFGGFLLLFGVMSDRFGRRYVFCFGMLWLTVFSIACGVSRTGVQCIIFRALQGLGAAASVPSSIGVLSNYFVGKERHRAYSLFGAMGALGFVSGLILGGVLSGTVGWRYIFYIIAPIMFVLAILGWFSFPKEKRDKNVDKRPSLDFLGAALGTSGIVLMTFALSQSEVTGWNKPVIIVTLVLSVLILMGFTFTERKVTNPIMPIHLWKLPSFAGVWIAAFLLYCWWASVVFYLTLICQEVLFLSSLTTGLYMIPIGATGFVLTVLMGLAVEKIALKRLLVGAFLISVLGTIPITFVKPGDSYWQLAFPTSILGCIGLTIGWSACSIALVSAVPNSAKSLAGGLINTAFQIGSGFGLAITSAVNESVLNKTSNPQDPSSLMLGYRAALFTTIGLVGTALILVTFTVRSGQRATAEMMSH</sequence>
<evidence type="ECO:0000256" key="1">
    <source>
        <dbReference type="ARBA" id="ARBA00004141"/>
    </source>
</evidence>
<comment type="subcellular location">
    <subcellularLocation>
        <location evidence="1">Membrane</location>
        <topology evidence="1">Multi-pass membrane protein</topology>
    </subcellularLocation>
</comment>
<feature type="transmembrane region" description="Helical" evidence="6">
    <location>
        <begin position="400"/>
        <end position="429"/>
    </location>
</feature>
<dbReference type="GO" id="GO:0022857">
    <property type="term" value="F:transmembrane transporter activity"/>
    <property type="evidence" value="ECO:0007669"/>
    <property type="project" value="InterPro"/>
</dbReference>
<dbReference type="GO" id="GO:0016020">
    <property type="term" value="C:membrane"/>
    <property type="evidence" value="ECO:0007669"/>
    <property type="project" value="UniProtKB-SubCell"/>
</dbReference>
<evidence type="ECO:0000256" key="4">
    <source>
        <dbReference type="ARBA" id="ARBA00022989"/>
    </source>
</evidence>
<feature type="transmembrane region" description="Helical" evidence="6">
    <location>
        <begin position="376"/>
        <end position="394"/>
    </location>
</feature>
<feature type="transmembrane region" description="Helical" evidence="6">
    <location>
        <begin position="118"/>
        <end position="138"/>
    </location>
</feature>
<dbReference type="InterPro" id="IPR020846">
    <property type="entry name" value="MFS_dom"/>
</dbReference>
<evidence type="ECO:0000256" key="6">
    <source>
        <dbReference type="SAM" id="Phobius"/>
    </source>
</evidence>
<dbReference type="EMBL" id="ML179423">
    <property type="protein sequence ID" value="THU88061.1"/>
    <property type="molecule type" value="Genomic_DNA"/>
</dbReference>
<dbReference type="Gene3D" id="1.20.1720.10">
    <property type="entry name" value="Multidrug resistance protein D"/>
    <property type="match status" value="1"/>
</dbReference>
<dbReference type="Gene3D" id="1.20.1250.20">
    <property type="entry name" value="MFS general substrate transporter like domains"/>
    <property type="match status" value="1"/>
</dbReference>
<feature type="transmembrane region" description="Helical" evidence="6">
    <location>
        <begin position="91"/>
        <end position="111"/>
    </location>
</feature>
<feature type="transmembrane region" description="Helical" evidence="6">
    <location>
        <begin position="240"/>
        <end position="261"/>
    </location>
</feature>
<feature type="transmembrane region" description="Helical" evidence="6">
    <location>
        <begin position="177"/>
        <end position="201"/>
    </location>
</feature>
<evidence type="ECO:0000256" key="2">
    <source>
        <dbReference type="ARBA" id="ARBA00022448"/>
    </source>
</evidence>
<evidence type="ECO:0000313" key="8">
    <source>
        <dbReference type="EMBL" id="THU88061.1"/>
    </source>
</evidence>
<keyword evidence="4 6" id="KW-1133">Transmembrane helix</keyword>
<evidence type="ECO:0000256" key="5">
    <source>
        <dbReference type="ARBA" id="ARBA00023136"/>
    </source>
</evidence>
<evidence type="ECO:0000256" key="3">
    <source>
        <dbReference type="ARBA" id="ARBA00022692"/>
    </source>
</evidence>
<name>A0A4S8LGN6_DENBC</name>
<evidence type="ECO:0000259" key="7">
    <source>
        <dbReference type="PROSITE" id="PS50850"/>
    </source>
</evidence>
<protein>
    <submittedName>
        <fullName evidence="8">MFS general substrate transporter</fullName>
    </submittedName>
</protein>
<organism evidence="8 9">
    <name type="scientific">Dendrothele bispora (strain CBS 962.96)</name>
    <dbReference type="NCBI Taxonomy" id="1314807"/>
    <lineage>
        <taxon>Eukaryota</taxon>
        <taxon>Fungi</taxon>
        <taxon>Dikarya</taxon>
        <taxon>Basidiomycota</taxon>
        <taxon>Agaricomycotina</taxon>
        <taxon>Agaricomycetes</taxon>
        <taxon>Agaricomycetidae</taxon>
        <taxon>Agaricales</taxon>
        <taxon>Agaricales incertae sedis</taxon>
        <taxon>Dendrothele</taxon>
    </lineage>
</organism>
<keyword evidence="5 6" id="KW-0472">Membrane</keyword>
<dbReference type="InterPro" id="IPR011701">
    <property type="entry name" value="MFS"/>
</dbReference>
<dbReference type="InterPro" id="IPR036259">
    <property type="entry name" value="MFS_trans_sf"/>
</dbReference>
<keyword evidence="9" id="KW-1185">Reference proteome</keyword>
<feature type="transmembrane region" description="Helical" evidence="6">
    <location>
        <begin position="441"/>
        <end position="460"/>
    </location>
</feature>
<dbReference type="OrthoDB" id="440755at2759"/>
<proteinExistence type="predicted"/>
<feature type="domain" description="Major facilitator superfamily (MFS) profile" evidence="7">
    <location>
        <begin position="54"/>
        <end position="508"/>
    </location>
</feature>
<dbReference type="Proteomes" id="UP000297245">
    <property type="component" value="Unassembled WGS sequence"/>
</dbReference>
<feature type="transmembrane region" description="Helical" evidence="6">
    <location>
        <begin position="339"/>
        <end position="364"/>
    </location>
</feature>
<gene>
    <name evidence="8" type="ORF">K435DRAFT_762127</name>
</gene>
<dbReference type="PANTHER" id="PTHR42718:SF9">
    <property type="entry name" value="MAJOR FACILITATOR SUPERFAMILY MULTIDRUG TRANSPORTER MFSC"/>
    <property type="match status" value="1"/>
</dbReference>
<dbReference type="PROSITE" id="PS50850">
    <property type="entry name" value="MFS"/>
    <property type="match status" value="1"/>
</dbReference>
<reference evidence="8 9" key="1">
    <citation type="journal article" date="2019" name="Nat. Ecol. Evol.">
        <title>Megaphylogeny resolves global patterns of mushroom evolution.</title>
        <authorList>
            <person name="Varga T."/>
            <person name="Krizsan K."/>
            <person name="Foldi C."/>
            <person name="Dima B."/>
            <person name="Sanchez-Garcia M."/>
            <person name="Sanchez-Ramirez S."/>
            <person name="Szollosi G.J."/>
            <person name="Szarkandi J.G."/>
            <person name="Papp V."/>
            <person name="Albert L."/>
            <person name="Andreopoulos W."/>
            <person name="Angelini C."/>
            <person name="Antonin V."/>
            <person name="Barry K.W."/>
            <person name="Bougher N.L."/>
            <person name="Buchanan P."/>
            <person name="Buyck B."/>
            <person name="Bense V."/>
            <person name="Catcheside P."/>
            <person name="Chovatia M."/>
            <person name="Cooper J."/>
            <person name="Damon W."/>
            <person name="Desjardin D."/>
            <person name="Finy P."/>
            <person name="Geml J."/>
            <person name="Haridas S."/>
            <person name="Hughes K."/>
            <person name="Justo A."/>
            <person name="Karasinski D."/>
            <person name="Kautmanova I."/>
            <person name="Kiss B."/>
            <person name="Kocsube S."/>
            <person name="Kotiranta H."/>
            <person name="LaButti K.M."/>
            <person name="Lechner B.E."/>
            <person name="Liimatainen K."/>
            <person name="Lipzen A."/>
            <person name="Lukacs Z."/>
            <person name="Mihaltcheva S."/>
            <person name="Morgado L.N."/>
            <person name="Niskanen T."/>
            <person name="Noordeloos M.E."/>
            <person name="Ohm R.A."/>
            <person name="Ortiz-Santana B."/>
            <person name="Ovrebo C."/>
            <person name="Racz N."/>
            <person name="Riley R."/>
            <person name="Savchenko A."/>
            <person name="Shiryaev A."/>
            <person name="Soop K."/>
            <person name="Spirin V."/>
            <person name="Szebenyi C."/>
            <person name="Tomsovsky M."/>
            <person name="Tulloss R.E."/>
            <person name="Uehling J."/>
            <person name="Grigoriev I.V."/>
            <person name="Vagvolgyi C."/>
            <person name="Papp T."/>
            <person name="Martin F.M."/>
            <person name="Miettinen O."/>
            <person name="Hibbett D.S."/>
            <person name="Nagy L.G."/>
        </authorList>
    </citation>
    <scope>NUCLEOTIDE SEQUENCE [LARGE SCALE GENOMIC DNA]</scope>
    <source>
        <strain evidence="8 9">CBS 962.96</strain>
    </source>
</reference>
<dbReference type="Pfam" id="PF07690">
    <property type="entry name" value="MFS_1"/>
    <property type="match status" value="1"/>
</dbReference>
<dbReference type="SUPFAM" id="SSF103473">
    <property type="entry name" value="MFS general substrate transporter"/>
    <property type="match status" value="1"/>
</dbReference>
<dbReference type="AlphaFoldDB" id="A0A4S8LGN6"/>
<keyword evidence="2" id="KW-0813">Transport</keyword>
<feature type="transmembrane region" description="Helical" evidence="6">
    <location>
        <begin position="144"/>
        <end position="165"/>
    </location>
</feature>
<feature type="transmembrane region" description="Helical" evidence="6">
    <location>
        <begin position="311"/>
        <end position="333"/>
    </location>
</feature>